<dbReference type="Proteomes" id="UP001299220">
    <property type="component" value="Unassembled WGS sequence"/>
</dbReference>
<evidence type="ECO:0000256" key="2">
    <source>
        <dbReference type="ARBA" id="ARBA00023315"/>
    </source>
</evidence>
<dbReference type="PROSITE" id="PS51186">
    <property type="entry name" value="GNAT"/>
    <property type="match status" value="1"/>
</dbReference>
<keyword evidence="2" id="KW-0012">Acyltransferase</keyword>
<dbReference type="InterPro" id="IPR000182">
    <property type="entry name" value="GNAT_dom"/>
</dbReference>
<proteinExistence type="predicted"/>
<gene>
    <name evidence="4" type="ORF">JQM67_09495</name>
</gene>
<evidence type="ECO:0000259" key="3">
    <source>
        <dbReference type="PROSITE" id="PS51186"/>
    </source>
</evidence>
<dbReference type="PANTHER" id="PTHR43420:SF47">
    <property type="entry name" value="N-ACETYLTRANSFERASE DOMAIN-CONTAINING PROTEIN"/>
    <property type="match status" value="1"/>
</dbReference>
<keyword evidence="5" id="KW-1185">Reference proteome</keyword>
<dbReference type="PANTHER" id="PTHR43420">
    <property type="entry name" value="ACETYLTRANSFERASE"/>
    <property type="match status" value="1"/>
</dbReference>
<accession>A0ABS9CQE0</accession>
<dbReference type="RefSeq" id="WP_235323883.1">
    <property type="nucleotide sequence ID" value="NZ_JAFBIT010000003.1"/>
</dbReference>
<dbReference type="InterPro" id="IPR016181">
    <property type="entry name" value="Acyl_CoA_acyltransferase"/>
</dbReference>
<sequence length="158" mass="17879">MEIQIRAMRPDDFDAVQEIFRTVHAMHQENRPDLYRKLDAPLSRAYYTQMVENPGGIALCAECGGKVAGVAYTYMKAPTENPVMVPRITAFIDDLAVHPDFRGQGIGRALLEESRRQALARGAVSLELMVWAFNQNAIEFYEHAGMTPRSMIMEMKLE</sequence>
<dbReference type="Pfam" id="PF00583">
    <property type="entry name" value="Acetyltransf_1"/>
    <property type="match status" value="1"/>
</dbReference>
<organism evidence="4 5">
    <name type="scientific">Anaeromassilibacillus senegalensis</name>
    <dbReference type="NCBI Taxonomy" id="1673717"/>
    <lineage>
        <taxon>Bacteria</taxon>
        <taxon>Bacillati</taxon>
        <taxon>Bacillota</taxon>
        <taxon>Clostridia</taxon>
        <taxon>Eubacteriales</taxon>
        <taxon>Acutalibacteraceae</taxon>
        <taxon>Anaeromassilibacillus</taxon>
    </lineage>
</organism>
<dbReference type="SUPFAM" id="SSF55729">
    <property type="entry name" value="Acyl-CoA N-acyltransferases (Nat)"/>
    <property type="match status" value="1"/>
</dbReference>
<feature type="domain" description="N-acetyltransferase" evidence="3">
    <location>
        <begin position="3"/>
        <end position="158"/>
    </location>
</feature>
<dbReference type="InterPro" id="IPR050680">
    <property type="entry name" value="YpeA/RimI_acetyltransf"/>
</dbReference>
<dbReference type="EMBL" id="JAFBIT010000003">
    <property type="protein sequence ID" value="MCF2652838.1"/>
    <property type="molecule type" value="Genomic_DNA"/>
</dbReference>
<comment type="caution">
    <text evidence="4">The sequence shown here is derived from an EMBL/GenBank/DDBJ whole genome shotgun (WGS) entry which is preliminary data.</text>
</comment>
<dbReference type="Gene3D" id="3.40.630.30">
    <property type="match status" value="1"/>
</dbReference>
<keyword evidence="1" id="KW-0808">Transferase</keyword>
<reference evidence="4 5" key="1">
    <citation type="submission" date="2020-12" db="EMBL/GenBank/DDBJ databases">
        <title>Whole genome sequences of gut porcine anaerobes.</title>
        <authorList>
            <person name="Kubasova T."/>
            <person name="Jahodarova E."/>
            <person name="Rychlik I."/>
        </authorList>
    </citation>
    <scope>NUCLEOTIDE SEQUENCE [LARGE SCALE GENOMIC DNA]</scope>
    <source>
        <strain evidence="4 5">An867</strain>
    </source>
</reference>
<dbReference type="CDD" id="cd04301">
    <property type="entry name" value="NAT_SF"/>
    <property type="match status" value="1"/>
</dbReference>
<evidence type="ECO:0000313" key="5">
    <source>
        <dbReference type="Proteomes" id="UP001299220"/>
    </source>
</evidence>
<evidence type="ECO:0000313" key="4">
    <source>
        <dbReference type="EMBL" id="MCF2652838.1"/>
    </source>
</evidence>
<protein>
    <submittedName>
        <fullName evidence="4">GNAT family N-acetyltransferase</fullName>
    </submittedName>
</protein>
<evidence type="ECO:0000256" key="1">
    <source>
        <dbReference type="ARBA" id="ARBA00022679"/>
    </source>
</evidence>
<name>A0ABS9CQE0_9FIRM</name>